<evidence type="ECO:0000259" key="1">
    <source>
        <dbReference type="PROSITE" id="PS50848"/>
    </source>
</evidence>
<dbReference type="InterPro" id="IPR023393">
    <property type="entry name" value="START-like_dom_sf"/>
</dbReference>
<dbReference type="PANTHER" id="PTHR19308:SF14">
    <property type="entry name" value="START DOMAIN-CONTAINING PROTEIN"/>
    <property type="match status" value="1"/>
</dbReference>
<proteinExistence type="predicted"/>
<feature type="domain" description="START" evidence="1">
    <location>
        <begin position="121"/>
        <end position="270"/>
    </location>
</feature>
<dbReference type="PANTHER" id="PTHR19308">
    <property type="entry name" value="PHOSPHATIDYLCHOLINE TRANSFER PROTEIN"/>
    <property type="match status" value="1"/>
</dbReference>
<accession>A0A1R2CZZ9</accession>
<organism evidence="2 3">
    <name type="scientific">Stentor coeruleus</name>
    <dbReference type="NCBI Taxonomy" id="5963"/>
    <lineage>
        <taxon>Eukaryota</taxon>
        <taxon>Sar</taxon>
        <taxon>Alveolata</taxon>
        <taxon>Ciliophora</taxon>
        <taxon>Postciliodesmatophora</taxon>
        <taxon>Heterotrichea</taxon>
        <taxon>Heterotrichida</taxon>
        <taxon>Stentoridae</taxon>
        <taxon>Stentor</taxon>
    </lineage>
</organism>
<evidence type="ECO:0000313" key="2">
    <source>
        <dbReference type="EMBL" id="OMJ94572.1"/>
    </source>
</evidence>
<dbReference type="PROSITE" id="PS50848">
    <property type="entry name" value="START"/>
    <property type="match status" value="1"/>
</dbReference>
<dbReference type="InterPro" id="IPR051213">
    <property type="entry name" value="START_lipid_transfer"/>
</dbReference>
<dbReference type="Pfam" id="PF01852">
    <property type="entry name" value="START"/>
    <property type="match status" value="1"/>
</dbReference>
<dbReference type="EMBL" id="MPUH01000024">
    <property type="protein sequence ID" value="OMJ94572.1"/>
    <property type="molecule type" value="Genomic_DNA"/>
</dbReference>
<dbReference type="InterPro" id="IPR002913">
    <property type="entry name" value="START_lipid-bd_dom"/>
</dbReference>
<dbReference type="Gene3D" id="3.30.530.20">
    <property type="match status" value="1"/>
</dbReference>
<dbReference type="SUPFAM" id="SSF55961">
    <property type="entry name" value="Bet v1-like"/>
    <property type="match status" value="1"/>
</dbReference>
<dbReference type="AlphaFoldDB" id="A0A1R2CZZ9"/>
<keyword evidence="3" id="KW-1185">Reference proteome</keyword>
<dbReference type="CDD" id="cd00177">
    <property type="entry name" value="START"/>
    <property type="match status" value="1"/>
</dbReference>
<evidence type="ECO:0000313" key="3">
    <source>
        <dbReference type="Proteomes" id="UP000187209"/>
    </source>
</evidence>
<dbReference type="GO" id="GO:0008289">
    <property type="term" value="F:lipid binding"/>
    <property type="evidence" value="ECO:0007669"/>
    <property type="project" value="InterPro"/>
</dbReference>
<gene>
    <name evidence="2" type="ORF">SteCoe_2217</name>
</gene>
<protein>
    <recommendedName>
        <fullName evidence="1">START domain-containing protein</fullName>
    </recommendedName>
</protein>
<comment type="caution">
    <text evidence="2">The sequence shown here is derived from an EMBL/GenBank/DDBJ whole genome shotgun (WGS) entry which is preliminary data.</text>
</comment>
<reference evidence="2 3" key="1">
    <citation type="submission" date="2016-11" db="EMBL/GenBank/DDBJ databases">
        <title>The macronuclear genome of Stentor coeruleus: a giant cell with tiny introns.</title>
        <authorList>
            <person name="Slabodnick M."/>
            <person name="Ruby J.G."/>
            <person name="Reiff S.B."/>
            <person name="Swart E.C."/>
            <person name="Gosai S."/>
            <person name="Prabakaran S."/>
            <person name="Witkowska E."/>
            <person name="Larue G.E."/>
            <person name="Fisher S."/>
            <person name="Freeman R.M."/>
            <person name="Gunawardena J."/>
            <person name="Chu W."/>
            <person name="Stover N.A."/>
            <person name="Gregory B.D."/>
            <person name="Nowacki M."/>
            <person name="Derisi J."/>
            <person name="Roy S.W."/>
            <person name="Marshall W.F."/>
            <person name="Sood P."/>
        </authorList>
    </citation>
    <scope>NUCLEOTIDE SEQUENCE [LARGE SCALE GENOMIC DNA]</scope>
    <source>
        <strain evidence="2">WM001</strain>
    </source>
</reference>
<name>A0A1R2CZZ9_9CILI</name>
<dbReference type="GO" id="GO:0005737">
    <property type="term" value="C:cytoplasm"/>
    <property type="evidence" value="ECO:0007669"/>
    <property type="project" value="UniProtKB-ARBA"/>
</dbReference>
<dbReference type="OrthoDB" id="333905at2759"/>
<dbReference type="Proteomes" id="UP000187209">
    <property type="component" value="Unassembled WGS sequence"/>
</dbReference>
<sequence length="273" mass="30848">MGNNYSCYNCFSKELQGQTIENSTSAYPYDNSSLEDSNYNRSKLFENETMEETYTESEALSKTELIDTINKTMQKFLEDIRQDPEKLGYKKVLTQNAVEVLLKDVSGGYSLMSIWKCSFPAEKVANFLRLVDKRKDWDSHVSECKKICDISSDIAVYYTLYKRFLTMAPRDVLIVGQQLHLEDAWVDVSTSINSSLVPETTSIVRAKIVLAGYYIQTIPKDENGNITLVTSVSEANFGQSLASGIVKNMSTNLTPKFVKAMIDGMKKFEAELN</sequence>